<sequence>MTILATHRRSTVRRVALAVGVPVTMLLTACSAPGGGMPAQAGPAPSSSSTSSFHAMGADPTPTASVSVGIAAALDCGTVPVRLPEVAALTGLPVVTATKTPYGCSFVSTPDAGGRTSTVQEVSPPASGKDGLNAAFDAMGKTGMMACAWDDAAREQFTCISTKGQGYSGSSMTMAVQNGKTWQITTATNIPEHVAAAQSGSKPLAAAVRKRG</sequence>
<accession>A0ABT9ILI5</accession>
<dbReference type="EMBL" id="JAVALS010000002">
    <property type="protein sequence ID" value="MDP5226448.1"/>
    <property type="molecule type" value="Genomic_DNA"/>
</dbReference>
<feature type="signal peptide" evidence="2">
    <location>
        <begin position="1"/>
        <end position="31"/>
    </location>
</feature>
<name>A0ABT9ILI5_9MICC</name>
<proteinExistence type="predicted"/>
<organism evidence="3 4">
    <name type="scientific">Arthrobacter horti</name>
    <dbReference type="NCBI Taxonomy" id="3068273"/>
    <lineage>
        <taxon>Bacteria</taxon>
        <taxon>Bacillati</taxon>
        <taxon>Actinomycetota</taxon>
        <taxon>Actinomycetes</taxon>
        <taxon>Micrococcales</taxon>
        <taxon>Micrococcaceae</taxon>
        <taxon>Arthrobacter</taxon>
    </lineage>
</organism>
<comment type="caution">
    <text evidence="3">The sequence shown here is derived from an EMBL/GenBank/DDBJ whole genome shotgun (WGS) entry which is preliminary data.</text>
</comment>
<evidence type="ECO:0000256" key="2">
    <source>
        <dbReference type="SAM" id="SignalP"/>
    </source>
</evidence>
<evidence type="ECO:0000313" key="4">
    <source>
        <dbReference type="Proteomes" id="UP001232725"/>
    </source>
</evidence>
<evidence type="ECO:0000256" key="1">
    <source>
        <dbReference type="SAM" id="MobiDB-lite"/>
    </source>
</evidence>
<keyword evidence="2" id="KW-0732">Signal</keyword>
<dbReference type="RefSeq" id="WP_305995496.1">
    <property type="nucleotide sequence ID" value="NZ_JAVALS010000002.1"/>
</dbReference>
<feature type="chain" id="PRO_5045959579" description="DUF3558 domain-containing protein" evidence="2">
    <location>
        <begin position="32"/>
        <end position="212"/>
    </location>
</feature>
<reference evidence="3 4" key="1">
    <citation type="submission" date="2023-08" db="EMBL/GenBank/DDBJ databases">
        <title>Arthrobacter horti sp. nov., isolated from forest soil.</title>
        <authorList>
            <person name="Park M."/>
        </authorList>
    </citation>
    <scope>NUCLEOTIDE SEQUENCE [LARGE SCALE GENOMIC DNA]</scope>
    <source>
        <strain evidence="3 4">YJM1</strain>
    </source>
</reference>
<feature type="region of interest" description="Disordered" evidence="1">
    <location>
        <begin position="36"/>
        <end position="58"/>
    </location>
</feature>
<dbReference type="Proteomes" id="UP001232725">
    <property type="component" value="Unassembled WGS sequence"/>
</dbReference>
<protein>
    <recommendedName>
        <fullName evidence="5">DUF3558 domain-containing protein</fullName>
    </recommendedName>
</protein>
<evidence type="ECO:0008006" key="5">
    <source>
        <dbReference type="Google" id="ProtNLM"/>
    </source>
</evidence>
<feature type="compositionally biased region" description="Low complexity" evidence="1">
    <location>
        <begin position="38"/>
        <end position="52"/>
    </location>
</feature>
<evidence type="ECO:0000313" key="3">
    <source>
        <dbReference type="EMBL" id="MDP5226448.1"/>
    </source>
</evidence>
<keyword evidence="4" id="KW-1185">Reference proteome</keyword>
<gene>
    <name evidence="3" type="ORF">Q9R02_04690</name>
</gene>